<accession>A0A8R1UGT7</accession>
<keyword evidence="8" id="KW-0460">Magnesium</keyword>
<keyword evidence="14" id="KW-0732">Signal</keyword>
<reference evidence="18" key="1">
    <citation type="journal article" date="2008" name="Nat. Genet.">
        <title>The Pristionchus pacificus genome provides a unique perspective on nematode lifestyle and parasitism.</title>
        <authorList>
            <person name="Dieterich C."/>
            <person name="Clifton S.W."/>
            <person name="Schuster L.N."/>
            <person name="Chinwalla A."/>
            <person name="Delehaunty K."/>
            <person name="Dinkelacker I."/>
            <person name="Fulton L."/>
            <person name="Fulton R."/>
            <person name="Godfrey J."/>
            <person name="Minx P."/>
            <person name="Mitreva M."/>
            <person name="Roeseler W."/>
            <person name="Tian H."/>
            <person name="Witte H."/>
            <person name="Yang S.P."/>
            <person name="Wilson R.K."/>
            <person name="Sommer R.J."/>
        </authorList>
    </citation>
    <scope>NUCLEOTIDE SEQUENCE [LARGE SCALE GENOMIC DNA]</scope>
    <source>
        <strain evidence="18">PS312</strain>
    </source>
</reference>
<dbReference type="InterPro" id="IPR001604">
    <property type="entry name" value="Endo_G_ENPP1-like_dom"/>
</dbReference>
<evidence type="ECO:0000256" key="1">
    <source>
        <dbReference type="ARBA" id="ARBA00001946"/>
    </source>
</evidence>
<dbReference type="SMART" id="SM00477">
    <property type="entry name" value="NUC"/>
    <property type="match status" value="1"/>
</dbReference>
<dbReference type="AlphaFoldDB" id="A0A2A6B4X3"/>
<feature type="region of interest" description="Disordered" evidence="13">
    <location>
        <begin position="85"/>
        <end position="112"/>
    </location>
</feature>
<dbReference type="GO" id="GO:0004521">
    <property type="term" value="F:RNA endonuclease activity"/>
    <property type="evidence" value="ECO:0000318"/>
    <property type="project" value="GO_Central"/>
</dbReference>
<dbReference type="CDD" id="cd00091">
    <property type="entry name" value="NUC"/>
    <property type="match status" value="1"/>
</dbReference>
<dbReference type="GO" id="GO:0006309">
    <property type="term" value="P:apoptotic DNA fragmentation"/>
    <property type="evidence" value="ECO:0000318"/>
    <property type="project" value="GO_Central"/>
</dbReference>
<dbReference type="FunFam" id="3.40.570.10:FF:000002">
    <property type="entry name" value="Endonuclease G, mitochondrial"/>
    <property type="match status" value="1"/>
</dbReference>
<dbReference type="Gene3D" id="3.40.570.10">
    <property type="entry name" value="Extracellular Endonuclease, subunit A"/>
    <property type="match status" value="1"/>
</dbReference>
<keyword evidence="11" id="KW-1015">Disulfide bond</keyword>
<evidence type="ECO:0000256" key="8">
    <source>
        <dbReference type="ARBA" id="ARBA00022842"/>
    </source>
</evidence>
<evidence type="ECO:0000256" key="13">
    <source>
        <dbReference type="SAM" id="MobiDB-lite"/>
    </source>
</evidence>
<proteinExistence type="inferred from homology"/>
<dbReference type="InterPro" id="IPR044925">
    <property type="entry name" value="His-Me_finger_sf"/>
</dbReference>
<evidence type="ECO:0000256" key="4">
    <source>
        <dbReference type="ARBA" id="ARBA00022722"/>
    </source>
</evidence>
<feature type="region of interest" description="Disordered" evidence="13">
    <location>
        <begin position="769"/>
        <end position="802"/>
    </location>
</feature>
<evidence type="ECO:0000259" key="16">
    <source>
        <dbReference type="SMART" id="SM00892"/>
    </source>
</evidence>
<sequence>PVHSLLFRAVVSFLSPSTADAPSTYEFVCVCVKCDSSHTRIICGMVHHQWSWRKRRRRRRKEEDREKEYGIEEDTVLEQGIRYPLEEPSTSRQSASSNPCVEKDEKDPESYGYPEETTRLFGQNVLHDGRSYPHERIREQKSTYTRHQRYHSPRGGGCGFLLSSLLPSLLFFLLFCFLPPPTVAQDCVSWTKHPWSIFSPSPTSQPDGGPTVTPTCFAWSSESPSFLCEVKGESRRDRMGQMHLLYGANETSVTILDMLLANTSSSSTVRLRAGISGGDCLVDDLDKCTACFRRIDISMQRLKAAKSSFEMALNRFDCLPAVDTASATRPFSPNASCRVCKMWYKRWLASELLDVWNVRPCIDWCYSAQLACPHLATSRVVDYAGHPSFQCTDLNIPLTSNSPCSCVHPCDITGIVNADDSLATSEMCIRRAQLCSTTSSSSLPSFSLPPLLFLSILALIIQQVMRTAAKLSGLAALAGGSFLVGTQVSNDWSPFTRLHAATAVAPAPMPPMPVAVPVGGKEIVGPSRASQIMVHGFPGFDNLRTFEDFVLSYDRRTKTAHWVCEHLTPDRMEYDPSVDRSKSAFRADESMHQYFRSDNSDYKGSGYDRGHLAAAGNHRRTQNSIDQTFLLSNMSPQVGKGFNRDKWNDLEKHTRKQARKCVNLYIITGPLYLPKKEADGSMYVKYKVIGKNSVAVPTHFFKSLLIERRPGEFEIENYLMPNEVIPDSVPISSFLVPQELIERSGGFLLFEKLDKKKVKLVNGKSGGCMRRDLSSLPPPHPPSFSFFPKGDSTTTQHDYHNE</sequence>
<comment type="cofactor">
    <cofactor evidence="1">
        <name>Mg(2+)</name>
        <dbReference type="ChEBI" id="CHEBI:18420"/>
    </cofactor>
</comment>
<dbReference type="InterPro" id="IPR040255">
    <property type="entry name" value="Non-specific_endonuclease"/>
</dbReference>
<feature type="signal peptide" evidence="14">
    <location>
        <begin position="1"/>
        <end position="21"/>
    </location>
</feature>
<dbReference type="GO" id="GO:0000014">
    <property type="term" value="F:single-stranded DNA endodeoxyribonuclease activity"/>
    <property type="evidence" value="ECO:0000318"/>
    <property type="project" value="GO_Central"/>
</dbReference>
<dbReference type="PROSITE" id="PS01070">
    <property type="entry name" value="NUCLEASE_NON_SPEC"/>
    <property type="match status" value="1"/>
</dbReference>
<feature type="chain" id="PRO_5043881872" description="Endonuclease G, mitochondrial" evidence="14">
    <location>
        <begin position="22"/>
        <end position="802"/>
    </location>
</feature>
<evidence type="ECO:0000259" key="15">
    <source>
        <dbReference type="SMART" id="SM00477"/>
    </source>
</evidence>
<dbReference type="GO" id="GO:0046872">
    <property type="term" value="F:metal ion binding"/>
    <property type="evidence" value="ECO:0007669"/>
    <property type="project" value="UniProtKB-KW"/>
</dbReference>
<dbReference type="InterPro" id="IPR020821">
    <property type="entry name" value="ENPP1-3/EXOG-like_nuc-like"/>
</dbReference>
<dbReference type="SUPFAM" id="SSF54060">
    <property type="entry name" value="His-Me finger endonucleases"/>
    <property type="match status" value="1"/>
</dbReference>
<evidence type="ECO:0000256" key="9">
    <source>
        <dbReference type="ARBA" id="ARBA00022946"/>
    </source>
</evidence>
<dbReference type="PANTHER" id="PTHR13966:SF5">
    <property type="entry name" value="ENDONUCLEASE G, MITOCHONDRIAL"/>
    <property type="match status" value="1"/>
</dbReference>
<dbReference type="EnsemblMetazoa" id="PPA20188.1">
    <property type="protein sequence ID" value="PPA20188.1"/>
    <property type="gene ID" value="WBGene00109742"/>
</dbReference>
<evidence type="ECO:0000256" key="5">
    <source>
        <dbReference type="ARBA" id="ARBA00022723"/>
    </source>
</evidence>
<keyword evidence="6" id="KW-0255">Endonuclease</keyword>
<dbReference type="Proteomes" id="UP000005239">
    <property type="component" value="Unassembled WGS sequence"/>
</dbReference>
<evidence type="ECO:0000256" key="11">
    <source>
        <dbReference type="ARBA" id="ARBA00023157"/>
    </source>
</evidence>
<dbReference type="GO" id="GO:0005634">
    <property type="term" value="C:nucleus"/>
    <property type="evidence" value="ECO:0000318"/>
    <property type="project" value="GO_Central"/>
</dbReference>
<accession>A0A2A6B4X3</accession>
<dbReference type="PANTHER" id="PTHR13966">
    <property type="entry name" value="ENDONUCLEASE RELATED"/>
    <property type="match status" value="1"/>
</dbReference>
<feature type="compositionally biased region" description="Polar residues" evidence="13">
    <location>
        <begin position="88"/>
        <end position="99"/>
    </location>
</feature>
<keyword evidence="7" id="KW-0378">Hydrolase</keyword>
<gene>
    <name evidence="17" type="primary">WBGene00109742</name>
</gene>
<dbReference type="Pfam" id="PF01223">
    <property type="entry name" value="Endonuclease_NS"/>
    <property type="match status" value="1"/>
</dbReference>
<evidence type="ECO:0000313" key="17">
    <source>
        <dbReference type="EnsemblMetazoa" id="PPA20188.1"/>
    </source>
</evidence>
<keyword evidence="9" id="KW-0809">Transit peptide</keyword>
<name>A0A2A6B4X3_PRIPA</name>
<organism evidence="17 18">
    <name type="scientific">Pristionchus pacificus</name>
    <name type="common">Parasitic nematode worm</name>
    <dbReference type="NCBI Taxonomy" id="54126"/>
    <lineage>
        <taxon>Eukaryota</taxon>
        <taxon>Metazoa</taxon>
        <taxon>Ecdysozoa</taxon>
        <taxon>Nematoda</taxon>
        <taxon>Chromadorea</taxon>
        <taxon>Rhabditida</taxon>
        <taxon>Rhabditina</taxon>
        <taxon>Diplogasteromorpha</taxon>
        <taxon>Diplogasteroidea</taxon>
        <taxon>Neodiplogasteridae</taxon>
        <taxon>Pristionchus</taxon>
    </lineage>
</organism>
<reference evidence="17" key="2">
    <citation type="submission" date="2022-06" db="UniProtKB">
        <authorList>
            <consortium name="EnsemblMetazoa"/>
        </authorList>
    </citation>
    <scope>IDENTIFICATION</scope>
    <source>
        <strain evidence="17">PS312</strain>
    </source>
</reference>
<keyword evidence="18" id="KW-1185">Reference proteome</keyword>
<evidence type="ECO:0000256" key="3">
    <source>
        <dbReference type="ARBA" id="ARBA00010052"/>
    </source>
</evidence>
<dbReference type="SMART" id="SM00892">
    <property type="entry name" value="Endonuclease_NS"/>
    <property type="match status" value="1"/>
</dbReference>
<dbReference type="GO" id="GO:0005743">
    <property type="term" value="C:mitochondrial inner membrane"/>
    <property type="evidence" value="ECO:0000318"/>
    <property type="project" value="GO_Central"/>
</dbReference>
<keyword evidence="5" id="KW-0479">Metal-binding</keyword>
<evidence type="ECO:0000256" key="12">
    <source>
        <dbReference type="ARBA" id="ARBA00068872"/>
    </source>
</evidence>
<evidence type="ECO:0000256" key="2">
    <source>
        <dbReference type="ARBA" id="ARBA00004173"/>
    </source>
</evidence>
<evidence type="ECO:0000256" key="7">
    <source>
        <dbReference type="ARBA" id="ARBA00022801"/>
    </source>
</evidence>
<dbReference type="InterPro" id="IPR018524">
    <property type="entry name" value="DNA/RNA_endonuclease_AS"/>
</dbReference>
<dbReference type="InterPro" id="IPR044929">
    <property type="entry name" value="DNA/RNA_non-sp_Endonuclease_sf"/>
</dbReference>
<protein>
    <recommendedName>
        <fullName evidence="12">Endonuclease G, mitochondrial</fullName>
    </recommendedName>
</protein>
<evidence type="ECO:0000313" key="18">
    <source>
        <dbReference type="Proteomes" id="UP000005239"/>
    </source>
</evidence>
<evidence type="ECO:0000256" key="6">
    <source>
        <dbReference type="ARBA" id="ARBA00022759"/>
    </source>
</evidence>
<keyword evidence="10" id="KW-0496">Mitochondrion</keyword>
<evidence type="ECO:0000256" key="14">
    <source>
        <dbReference type="SAM" id="SignalP"/>
    </source>
</evidence>
<feature type="domain" description="DNA/RNA non-specific endonuclease/pyrophosphatase/phosphodiesterase" evidence="16">
    <location>
        <begin position="545"/>
        <end position="756"/>
    </location>
</feature>
<dbReference type="GO" id="GO:0003676">
    <property type="term" value="F:nucleic acid binding"/>
    <property type="evidence" value="ECO:0007669"/>
    <property type="project" value="InterPro"/>
</dbReference>
<comment type="subcellular location">
    <subcellularLocation>
        <location evidence="2">Mitochondrion</location>
    </subcellularLocation>
</comment>
<keyword evidence="4" id="KW-0540">Nuclease</keyword>
<feature type="domain" description="ENPP1-3/EXOG-like endonuclease/phosphodiesterase" evidence="15">
    <location>
        <begin position="546"/>
        <end position="756"/>
    </location>
</feature>
<comment type="similarity">
    <text evidence="3">Belongs to the DNA/RNA non-specific endonuclease family.</text>
</comment>
<evidence type="ECO:0000256" key="10">
    <source>
        <dbReference type="ARBA" id="ARBA00023128"/>
    </source>
</evidence>